<accession>A0A379G9P1</accession>
<dbReference type="GeneID" id="78571855"/>
<dbReference type="RefSeq" id="WP_006045737.1">
    <property type="nucleotide sequence ID" value="NZ_CAJPLF010000085.1"/>
</dbReference>
<organism evidence="2 4">
    <name type="scientific">Prevotella pallens</name>
    <dbReference type="NCBI Taxonomy" id="60133"/>
    <lineage>
        <taxon>Bacteria</taxon>
        <taxon>Pseudomonadati</taxon>
        <taxon>Bacteroidota</taxon>
        <taxon>Bacteroidia</taxon>
        <taxon>Bacteroidales</taxon>
        <taxon>Prevotellaceae</taxon>
        <taxon>Prevotella</taxon>
    </lineage>
</organism>
<dbReference type="AlphaFoldDB" id="A0A379G9P1"/>
<dbReference type="EMBL" id="UGTP01000003">
    <property type="protein sequence ID" value="SUC37739.1"/>
    <property type="molecule type" value="Genomic_DNA"/>
</dbReference>
<dbReference type="PANTHER" id="PTHR37943:SF1">
    <property type="entry name" value="PROTEIN VES"/>
    <property type="match status" value="1"/>
</dbReference>
<proteinExistence type="predicted"/>
<reference evidence="1 3" key="1">
    <citation type="submission" date="2018-06" db="EMBL/GenBank/DDBJ databases">
        <title>Genomic Encyclopedia of Archaeal and Bacterial Type Strains, Phase II (KMG-II): from individual species to whole genera.</title>
        <authorList>
            <person name="Goeker M."/>
        </authorList>
    </citation>
    <scope>NUCLEOTIDE SEQUENCE [LARGE SCALE GENOMIC DNA]</scope>
    <source>
        <strain evidence="1 3">DSM 18710</strain>
    </source>
</reference>
<dbReference type="EMBL" id="QLTQ01000017">
    <property type="protein sequence ID" value="RAS44305.1"/>
    <property type="molecule type" value="Genomic_DNA"/>
</dbReference>
<dbReference type="OrthoDB" id="9786443at2"/>
<dbReference type="Proteomes" id="UP000249852">
    <property type="component" value="Unassembled WGS sequence"/>
</dbReference>
<keyword evidence="3" id="KW-1185">Reference proteome</keyword>
<name>A0A379G9P1_9BACT</name>
<dbReference type="Gene3D" id="2.60.120.10">
    <property type="entry name" value="Jelly Rolls"/>
    <property type="match status" value="1"/>
</dbReference>
<dbReference type="Proteomes" id="UP000254235">
    <property type="component" value="Unassembled WGS sequence"/>
</dbReference>
<evidence type="ECO:0000313" key="1">
    <source>
        <dbReference type="EMBL" id="RAS44305.1"/>
    </source>
</evidence>
<sequence>MQIITPEQYETTQWKGGTTRQVFISPSNGNLSTRCFNLRISSAIIEQTESSFSNFSGFTRYILPLEGEITLLKNNKRILLSPNSLYCFEGDEVVASENTPHAIDFNIIVRHGIDVDVAIMHDAHFYNSKNTVVFALSNIQINGKPVDKHCTAILNEPFLLKGKAAIARF</sequence>
<evidence type="ECO:0000313" key="2">
    <source>
        <dbReference type="EMBL" id="SUC37739.1"/>
    </source>
</evidence>
<reference evidence="2 4" key="2">
    <citation type="submission" date="2018-06" db="EMBL/GenBank/DDBJ databases">
        <authorList>
            <consortium name="Pathogen Informatics"/>
            <person name="Doyle S."/>
        </authorList>
    </citation>
    <scope>NUCLEOTIDE SEQUENCE [LARGE SCALE GENOMIC DNA]</scope>
    <source>
        <strain evidence="2 4">NCTC13043</strain>
    </source>
</reference>
<gene>
    <name evidence="1" type="ORF">BC673_11734</name>
    <name evidence="2" type="ORF">NCTC13043_02235</name>
</gene>
<dbReference type="SUPFAM" id="SSF51182">
    <property type="entry name" value="RmlC-like cupins"/>
    <property type="match status" value="1"/>
</dbReference>
<dbReference type="PANTHER" id="PTHR37943">
    <property type="entry name" value="PROTEIN VES"/>
    <property type="match status" value="1"/>
</dbReference>
<dbReference type="InterPro" id="IPR014710">
    <property type="entry name" value="RmlC-like_jellyroll"/>
</dbReference>
<evidence type="ECO:0000313" key="3">
    <source>
        <dbReference type="Proteomes" id="UP000249852"/>
    </source>
</evidence>
<dbReference type="Pfam" id="PF05962">
    <property type="entry name" value="HutD"/>
    <property type="match status" value="1"/>
</dbReference>
<dbReference type="InterPro" id="IPR011051">
    <property type="entry name" value="RmlC_Cupin_sf"/>
</dbReference>
<protein>
    <submittedName>
        <fullName evidence="2">Uncharacterized protein conserved in bacteria</fullName>
    </submittedName>
</protein>
<evidence type="ECO:0000313" key="4">
    <source>
        <dbReference type="Proteomes" id="UP000254235"/>
    </source>
</evidence>
<dbReference type="InterPro" id="IPR010282">
    <property type="entry name" value="Uncharacterised_HutD/Ves"/>
</dbReference>